<comment type="caution">
    <text evidence="5">The sequence shown here is derived from an EMBL/GenBank/DDBJ whole genome shotgun (WGS) entry which is preliminary data.</text>
</comment>
<keyword evidence="5" id="KW-0689">Ribosomal protein</keyword>
<dbReference type="EMBL" id="QKVK01000008">
    <property type="protein sequence ID" value="PZF75790.1"/>
    <property type="molecule type" value="Genomic_DNA"/>
</dbReference>
<dbReference type="InterPro" id="IPR000182">
    <property type="entry name" value="GNAT_dom"/>
</dbReference>
<dbReference type="Pfam" id="PF13302">
    <property type="entry name" value="Acetyltransf_3"/>
    <property type="match status" value="1"/>
</dbReference>
<dbReference type="Gene3D" id="3.40.630.30">
    <property type="match status" value="1"/>
</dbReference>
<keyword evidence="6" id="KW-1185">Reference proteome</keyword>
<evidence type="ECO:0000256" key="1">
    <source>
        <dbReference type="ARBA" id="ARBA00022679"/>
    </source>
</evidence>
<proteinExistence type="inferred from homology"/>
<dbReference type="PROSITE" id="PS51186">
    <property type="entry name" value="GNAT"/>
    <property type="match status" value="1"/>
</dbReference>
<evidence type="ECO:0000256" key="3">
    <source>
        <dbReference type="ARBA" id="ARBA00038502"/>
    </source>
</evidence>
<dbReference type="InterPro" id="IPR016181">
    <property type="entry name" value="Acyl_CoA_acyltransferase"/>
</dbReference>
<evidence type="ECO:0000313" key="6">
    <source>
        <dbReference type="Proteomes" id="UP000248795"/>
    </source>
</evidence>
<evidence type="ECO:0000256" key="2">
    <source>
        <dbReference type="ARBA" id="ARBA00023315"/>
    </source>
</evidence>
<dbReference type="Proteomes" id="UP000248795">
    <property type="component" value="Unassembled WGS sequence"/>
</dbReference>
<keyword evidence="1 5" id="KW-0808">Transferase</keyword>
<dbReference type="GO" id="GO:0005737">
    <property type="term" value="C:cytoplasm"/>
    <property type="evidence" value="ECO:0007669"/>
    <property type="project" value="TreeGrafter"/>
</dbReference>
<feature type="domain" description="N-acetyltransferase" evidence="4">
    <location>
        <begin position="35"/>
        <end position="185"/>
    </location>
</feature>
<dbReference type="RefSeq" id="WP_111199597.1">
    <property type="nucleotide sequence ID" value="NZ_QKVK01000008.1"/>
</dbReference>
<gene>
    <name evidence="5" type="ORF">DK847_16325</name>
</gene>
<organism evidence="5 6">
    <name type="scientific">Aestuariivirga litoralis</name>
    <dbReference type="NCBI Taxonomy" id="2650924"/>
    <lineage>
        <taxon>Bacteria</taxon>
        <taxon>Pseudomonadati</taxon>
        <taxon>Pseudomonadota</taxon>
        <taxon>Alphaproteobacteria</taxon>
        <taxon>Hyphomicrobiales</taxon>
        <taxon>Aestuariivirgaceae</taxon>
        <taxon>Aestuariivirga</taxon>
    </lineage>
</organism>
<evidence type="ECO:0000313" key="5">
    <source>
        <dbReference type="EMBL" id="PZF75790.1"/>
    </source>
</evidence>
<dbReference type="SUPFAM" id="SSF55729">
    <property type="entry name" value="Acyl-CoA N-acyltransferases (Nat)"/>
    <property type="match status" value="1"/>
</dbReference>
<protein>
    <submittedName>
        <fullName evidence="5">30S ribosomal protein S5 alanine N-acetyltransferase</fullName>
    </submittedName>
</protein>
<dbReference type="GO" id="GO:0005840">
    <property type="term" value="C:ribosome"/>
    <property type="evidence" value="ECO:0007669"/>
    <property type="project" value="UniProtKB-KW"/>
</dbReference>
<evidence type="ECO:0000259" key="4">
    <source>
        <dbReference type="PROSITE" id="PS51186"/>
    </source>
</evidence>
<dbReference type="GO" id="GO:0008999">
    <property type="term" value="F:protein-N-terminal-alanine acetyltransferase activity"/>
    <property type="evidence" value="ECO:0007669"/>
    <property type="project" value="TreeGrafter"/>
</dbReference>
<keyword evidence="5" id="KW-0687">Ribonucleoprotein</keyword>
<accession>A0A2W2ATC4</accession>
<dbReference type="AlphaFoldDB" id="A0A2W2ATC4"/>
<keyword evidence="2" id="KW-0012">Acyltransferase</keyword>
<name>A0A2W2ATC4_9HYPH</name>
<dbReference type="PANTHER" id="PTHR43792">
    <property type="entry name" value="GNAT FAMILY, PUTATIVE (AFU_ORTHOLOGUE AFUA_3G00765)-RELATED-RELATED"/>
    <property type="match status" value="1"/>
</dbReference>
<dbReference type="InterPro" id="IPR051531">
    <property type="entry name" value="N-acetyltransferase"/>
</dbReference>
<dbReference type="PANTHER" id="PTHR43792:SF8">
    <property type="entry name" value="[RIBOSOMAL PROTEIN US5]-ALANINE N-ACETYLTRANSFERASE"/>
    <property type="match status" value="1"/>
</dbReference>
<comment type="similarity">
    <text evidence="3">Belongs to the acetyltransferase family. RimJ subfamily.</text>
</comment>
<sequence>MAFLRSPFAGDPPPSLRDGRALIRVPDMGDYDQWSTLRAESRHFLTPWEPVWPANDLTRTAFRSRIRQYWRDIDEDLAYPYFIFTEDGETLVGALTLSNVRRGVAQTGTLGYWIGEPHARKGYMTSAVRLMCDFAFRHLGLHRVEAACLPQNTPSIGLLRKTGFAQEGLARGYLKIAGEWRDHLLFARLSD</sequence>
<reference evidence="6" key="1">
    <citation type="submission" date="2018-06" db="EMBL/GenBank/DDBJ databases">
        <title>Aestuariibacter litoralis strain KCTC 52945T.</title>
        <authorList>
            <person name="Li X."/>
            <person name="Salam N."/>
            <person name="Li J.-L."/>
            <person name="Chen Y.-M."/>
            <person name="Yang Z.-W."/>
            <person name="Zhang L.-Y."/>
            <person name="Han M.-X."/>
            <person name="Xiao M."/>
            <person name="Li W.-J."/>
        </authorList>
    </citation>
    <scope>NUCLEOTIDE SEQUENCE [LARGE SCALE GENOMIC DNA]</scope>
    <source>
        <strain evidence="6">KCTC 52945</strain>
    </source>
</reference>